<feature type="domain" description="DUF3048" evidence="3">
    <location>
        <begin position="61"/>
        <end position="205"/>
    </location>
</feature>
<sequence>MKKLSLGVVFLIFALLAACSNQENSSKQQEEPKEIETEEPATEEQPEEKKEEPTYDTVYPLTGEPAENEAAIENRVISVMVNNHSKARPQTGLYKADVVYEVLAEGMITRFLALFHSDIPDRIGPVRSARPYYFEIANGYDAVYVYHGAANFINDMIRNDGINFLDGAHYDNDGKLFKRSNDRRAPHNSYLLTGGIGDRLESKGYESTKTIEPLPFKKADGEVNGEEAASVKVVYHEREYVTFTYDEAEGKYLRSSDGQPSVDKEDQSRIGVENVFVVETAHQVYDSAGRRKIDLKSGGNGYLFQKGQKIEVTWKNIDGRILPFKDGEAVGFVPGQTWVNIVPESPGIKQSVSYN</sequence>
<keyword evidence="2" id="KW-0732">Signal</keyword>
<dbReference type="SUPFAM" id="SSF159774">
    <property type="entry name" value="YerB-like"/>
    <property type="match status" value="1"/>
</dbReference>
<organism evidence="5 6">
    <name type="scientific">Thalassobacillus hwangdonensis</name>
    <dbReference type="NCBI Taxonomy" id="546108"/>
    <lineage>
        <taxon>Bacteria</taxon>
        <taxon>Bacillati</taxon>
        <taxon>Bacillota</taxon>
        <taxon>Bacilli</taxon>
        <taxon>Bacillales</taxon>
        <taxon>Bacillaceae</taxon>
        <taxon>Thalassobacillus</taxon>
    </lineage>
</organism>
<dbReference type="InterPro" id="IPR021416">
    <property type="entry name" value="DUF3048_N"/>
</dbReference>
<protein>
    <submittedName>
        <fullName evidence="5">DUF3048 domain-containing protein</fullName>
    </submittedName>
</protein>
<evidence type="ECO:0000313" key="5">
    <source>
        <dbReference type="EMBL" id="MFD1021028.1"/>
    </source>
</evidence>
<dbReference type="Proteomes" id="UP001596990">
    <property type="component" value="Unassembled WGS sequence"/>
</dbReference>
<dbReference type="Gene3D" id="3.50.90.10">
    <property type="entry name" value="YerB-like"/>
    <property type="match status" value="1"/>
</dbReference>
<evidence type="ECO:0000256" key="1">
    <source>
        <dbReference type="SAM" id="MobiDB-lite"/>
    </source>
</evidence>
<feature type="chain" id="PRO_5047501859" evidence="2">
    <location>
        <begin position="18"/>
        <end position="355"/>
    </location>
</feature>
<evidence type="ECO:0000259" key="3">
    <source>
        <dbReference type="Pfam" id="PF11258"/>
    </source>
</evidence>
<keyword evidence="6" id="KW-1185">Reference proteome</keyword>
<evidence type="ECO:0000259" key="4">
    <source>
        <dbReference type="Pfam" id="PF17479"/>
    </source>
</evidence>
<evidence type="ECO:0000313" key="6">
    <source>
        <dbReference type="Proteomes" id="UP001596990"/>
    </source>
</evidence>
<feature type="compositionally biased region" description="Acidic residues" evidence="1">
    <location>
        <begin position="36"/>
        <end position="46"/>
    </location>
</feature>
<name>A0ABW3L7J5_9BACI</name>
<gene>
    <name evidence="5" type="ORF">ACFQ2J_17700</name>
</gene>
<dbReference type="InterPro" id="IPR035328">
    <property type="entry name" value="DUF3048_C"/>
</dbReference>
<feature type="signal peptide" evidence="2">
    <location>
        <begin position="1"/>
        <end position="17"/>
    </location>
</feature>
<evidence type="ECO:0000256" key="2">
    <source>
        <dbReference type="SAM" id="SignalP"/>
    </source>
</evidence>
<accession>A0ABW3L7J5</accession>
<proteinExistence type="predicted"/>
<dbReference type="Pfam" id="PF11258">
    <property type="entry name" value="DUF3048"/>
    <property type="match status" value="1"/>
</dbReference>
<feature type="region of interest" description="Disordered" evidence="1">
    <location>
        <begin position="22"/>
        <end position="58"/>
    </location>
</feature>
<dbReference type="PROSITE" id="PS51257">
    <property type="entry name" value="PROKAR_LIPOPROTEIN"/>
    <property type="match status" value="1"/>
</dbReference>
<dbReference type="RefSeq" id="WP_386063736.1">
    <property type="nucleotide sequence ID" value="NZ_JBHTKL010000006.1"/>
</dbReference>
<dbReference type="EMBL" id="JBHTKL010000006">
    <property type="protein sequence ID" value="MFD1021028.1"/>
    <property type="molecule type" value="Genomic_DNA"/>
</dbReference>
<dbReference type="InterPro" id="IPR023158">
    <property type="entry name" value="YerB-like_sf"/>
</dbReference>
<dbReference type="Pfam" id="PF17479">
    <property type="entry name" value="DUF3048_C"/>
    <property type="match status" value="1"/>
</dbReference>
<reference evidence="6" key="1">
    <citation type="journal article" date="2019" name="Int. J. Syst. Evol. Microbiol.">
        <title>The Global Catalogue of Microorganisms (GCM) 10K type strain sequencing project: providing services to taxonomists for standard genome sequencing and annotation.</title>
        <authorList>
            <consortium name="The Broad Institute Genomics Platform"/>
            <consortium name="The Broad Institute Genome Sequencing Center for Infectious Disease"/>
            <person name="Wu L."/>
            <person name="Ma J."/>
        </authorList>
    </citation>
    <scope>NUCLEOTIDE SEQUENCE [LARGE SCALE GENOMIC DNA]</scope>
    <source>
        <strain evidence="6">CCUG 56607</strain>
    </source>
</reference>
<comment type="caution">
    <text evidence="5">The sequence shown here is derived from an EMBL/GenBank/DDBJ whole genome shotgun (WGS) entry which is preliminary data.</text>
</comment>
<feature type="domain" description="DUF3048" evidence="4">
    <location>
        <begin position="231"/>
        <end position="339"/>
    </location>
</feature>